<dbReference type="GO" id="GO:0055052">
    <property type="term" value="C:ATP-binding cassette (ABC) transporter complex, substrate-binding subunit-containing"/>
    <property type="evidence" value="ECO:0007669"/>
    <property type="project" value="TreeGrafter"/>
</dbReference>
<dbReference type="Proteomes" id="UP000019109">
    <property type="component" value="Unassembled WGS sequence"/>
</dbReference>
<dbReference type="SUPFAM" id="SSF53850">
    <property type="entry name" value="Periplasmic binding protein-like II"/>
    <property type="match status" value="1"/>
</dbReference>
<gene>
    <name evidence="4" type="ORF">JCM21531_292</name>
</gene>
<accession>W4V170</accession>
<dbReference type="GO" id="GO:1901982">
    <property type="term" value="F:maltose binding"/>
    <property type="evidence" value="ECO:0007669"/>
    <property type="project" value="TreeGrafter"/>
</dbReference>
<evidence type="ECO:0000313" key="4">
    <source>
        <dbReference type="EMBL" id="GAE86956.1"/>
    </source>
</evidence>
<proteinExistence type="inferred from homology"/>
<dbReference type="EMBL" id="BAVR01000003">
    <property type="protein sequence ID" value="GAE86956.1"/>
    <property type="molecule type" value="Genomic_DNA"/>
</dbReference>
<name>W4V170_9FIRM</name>
<dbReference type="RefSeq" id="WP_131464346.1">
    <property type="nucleotide sequence ID" value="NZ_BAVR01000003.1"/>
</dbReference>
<evidence type="ECO:0000256" key="3">
    <source>
        <dbReference type="ARBA" id="ARBA00022729"/>
    </source>
</evidence>
<reference evidence="4" key="1">
    <citation type="journal article" date="2014" name="Genome Announc.">
        <title>Draft Genome Sequence of Clostridium straminisolvens Strain JCM 21531T, Isolated from a Cellulose-Degrading Bacterial Community.</title>
        <authorList>
            <person name="Yuki M."/>
            <person name="Oshima K."/>
            <person name="Suda W."/>
            <person name="Sakamoto M."/>
            <person name="Kitamura K."/>
            <person name="Iida T."/>
            <person name="Hattori M."/>
            <person name="Ohkuma M."/>
        </authorList>
    </citation>
    <scope>NUCLEOTIDE SEQUENCE [LARGE SCALE GENOMIC DNA]</scope>
    <source>
        <strain evidence="4">JCM 21531</strain>
    </source>
</reference>
<dbReference type="STRING" id="1294263.JCM21531_292"/>
<dbReference type="GO" id="GO:0042956">
    <property type="term" value="P:maltodextrin transmembrane transport"/>
    <property type="evidence" value="ECO:0007669"/>
    <property type="project" value="TreeGrafter"/>
</dbReference>
<evidence type="ECO:0000313" key="5">
    <source>
        <dbReference type="Proteomes" id="UP000019109"/>
    </source>
</evidence>
<protein>
    <recommendedName>
        <fullName evidence="6">Extracellular solute-binding protein</fullName>
    </recommendedName>
</protein>
<sequence>MSSTVIDGSEEMTAVPWLADTRALFYRIDACRKAGVDPEKDFATWDSFKNALKKLNNIEINGKKLAALGMPGKNDWNVHHNYAPWIYGAGEDFLNSDFTKSTLSSNETFSGIKFYSELAVEGLMDRQSLAMNTADIEAKFIKGDYATTISGSWFATVLEIKKDNGVNFIENVGVTMLPEGPKGRYAYLGGSSLVVFKSSQNQNKAIKLIEYLTTEEAQIEYCKKTELLPVVKSAYDHPWIKGNRMRKVFAEQMNYAKGYPAMPAWHTAETYIVKALSKVWDNVTEGEVKYSPERTIKILEKADRDIDKTLRYYLFQRD</sequence>
<evidence type="ECO:0008006" key="6">
    <source>
        <dbReference type="Google" id="ProtNLM"/>
    </source>
</evidence>
<keyword evidence="3" id="KW-0732">Signal</keyword>
<keyword evidence="2" id="KW-0813">Transport</keyword>
<dbReference type="InterPro" id="IPR006059">
    <property type="entry name" value="SBP"/>
</dbReference>
<dbReference type="PANTHER" id="PTHR30061">
    <property type="entry name" value="MALTOSE-BINDING PERIPLASMIC PROTEIN"/>
    <property type="match status" value="1"/>
</dbReference>
<keyword evidence="5" id="KW-1185">Reference proteome</keyword>
<dbReference type="AlphaFoldDB" id="W4V170"/>
<organism evidence="4 5">
    <name type="scientific">Acetivibrio straminisolvens JCM 21531</name>
    <dbReference type="NCBI Taxonomy" id="1294263"/>
    <lineage>
        <taxon>Bacteria</taxon>
        <taxon>Bacillati</taxon>
        <taxon>Bacillota</taxon>
        <taxon>Clostridia</taxon>
        <taxon>Eubacteriales</taxon>
        <taxon>Oscillospiraceae</taxon>
        <taxon>Acetivibrio</taxon>
    </lineage>
</organism>
<evidence type="ECO:0000256" key="1">
    <source>
        <dbReference type="ARBA" id="ARBA00008520"/>
    </source>
</evidence>
<dbReference type="Gene3D" id="3.40.190.10">
    <property type="entry name" value="Periplasmic binding protein-like II"/>
    <property type="match status" value="1"/>
</dbReference>
<dbReference type="Pfam" id="PF13416">
    <property type="entry name" value="SBP_bac_8"/>
    <property type="match status" value="1"/>
</dbReference>
<comment type="similarity">
    <text evidence="1">Belongs to the bacterial solute-binding protein 1 family.</text>
</comment>
<dbReference type="OrthoDB" id="9808332at2"/>
<dbReference type="PANTHER" id="PTHR30061:SF50">
    <property type="entry name" value="MALTOSE_MALTODEXTRIN-BINDING PERIPLASMIC PROTEIN"/>
    <property type="match status" value="1"/>
</dbReference>
<comment type="caution">
    <text evidence="4">The sequence shown here is derived from an EMBL/GenBank/DDBJ whole genome shotgun (WGS) entry which is preliminary data.</text>
</comment>
<evidence type="ECO:0000256" key="2">
    <source>
        <dbReference type="ARBA" id="ARBA00022448"/>
    </source>
</evidence>
<dbReference type="GO" id="GO:0015768">
    <property type="term" value="P:maltose transport"/>
    <property type="evidence" value="ECO:0007669"/>
    <property type="project" value="TreeGrafter"/>
</dbReference>